<proteinExistence type="inferred from homology"/>
<dbReference type="Pfam" id="PF13242">
    <property type="entry name" value="Hydrolase_like"/>
    <property type="match status" value="1"/>
</dbReference>
<dbReference type="InterPro" id="IPR004446">
    <property type="entry name" value="Heptose_bisP_phosphatase"/>
</dbReference>
<dbReference type="PIRSF" id="PIRSF004682">
    <property type="entry name" value="GmhB"/>
    <property type="match status" value="1"/>
</dbReference>
<keyword evidence="3" id="KW-0479">Metal-binding</keyword>
<dbReference type="NCBIfam" id="NF006506">
    <property type="entry name" value="PRK08942.1"/>
    <property type="match status" value="1"/>
</dbReference>
<evidence type="ECO:0000256" key="4">
    <source>
        <dbReference type="ARBA" id="ARBA00022801"/>
    </source>
</evidence>
<keyword evidence="5 7" id="KW-0119">Carbohydrate metabolism</keyword>
<evidence type="ECO:0000313" key="8">
    <source>
        <dbReference type="EMBL" id="TBW56463.1"/>
    </source>
</evidence>
<dbReference type="PANTHER" id="PTHR42891:SF1">
    <property type="entry name" value="D-GLYCERO-BETA-D-MANNO-HEPTOSE-1,7-BISPHOSPHATE 7-PHOSPHATASE"/>
    <property type="match status" value="1"/>
</dbReference>
<sequence length="190" mass="20970">MLIILDRDGVINRYHGEYICSVEEWLPIASSIEAIARLTRAGHQVAVATNQSGIARGFYDHLILNAMHAQLERLVESLGGRVDCIVYCPHHPDEDCRCRKPRTGLLEDIRDRLGLSDLHDAIMVGDSRKDLEAGLSAGCKAAALVRTGNGRRTEKELQTAPLGQVTVWRNLAAFVDDLLDEDDDGPSVTR</sequence>
<evidence type="ECO:0000256" key="5">
    <source>
        <dbReference type="ARBA" id="ARBA00023277"/>
    </source>
</evidence>
<dbReference type="NCBIfam" id="TIGR01656">
    <property type="entry name" value="Histidinol-ppas"/>
    <property type="match status" value="1"/>
</dbReference>
<keyword evidence="2 7" id="KW-0963">Cytoplasm</keyword>
<dbReference type="EMBL" id="SJDL01000011">
    <property type="protein sequence ID" value="TBW56463.1"/>
    <property type="molecule type" value="Genomic_DNA"/>
</dbReference>
<dbReference type="PANTHER" id="PTHR42891">
    <property type="entry name" value="D-GLYCERO-BETA-D-MANNO-HEPTOSE-1,7-BISPHOSPHATE 7-PHOSPHATASE"/>
    <property type="match status" value="1"/>
</dbReference>
<dbReference type="InterPro" id="IPR006549">
    <property type="entry name" value="HAD-SF_hydro_IIIA"/>
</dbReference>
<dbReference type="CDD" id="cd07503">
    <property type="entry name" value="HAD_HisB-N"/>
    <property type="match status" value="1"/>
</dbReference>
<comment type="subcellular location">
    <subcellularLocation>
        <location evidence="1 7">Cytoplasm</location>
    </subcellularLocation>
</comment>
<dbReference type="Proteomes" id="UP000313645">
    <property type="component" value="Unassembled WGS sequence"/>
</dbReference>
<organism evidence="8 9">
    <name type="scientific">Marinobacter halodurans</name>
    <dbReference type="NCBI Taxonomy" id="2528979"/>
    <lineage>
        <taxon>Bacteria</taxon>
        <taxon>Pseudomonadati</taxon>
        <taxon>Pseudomonadota</taxon>
        <taxon>Gammaproteobacteria</taxon>
        <taxon>Pseudomonadales</taxon>
        <taxon>Marinobacteraceae</taxon>
        <taxon>Marinobacter</taxon>
    </lineage>
</organism>
<evidence type="ECO:0000256" key="1">
    <source>
        <dbReference type="ARBA" id="ARBA00004496"/>
    </source>
</evidence>
<dbReference type="RefSeq" id="WP_131481221.1">
    <property type="nucleotide sequence ID" value="NZ_SJDL01000011.1"/>
</dbReference>
<evidence type="ECO:0000256" key="6">
    <source>
        <dbReference type="ARBA" id="ARBA00031828"/>
    </source>
</evidence>
<dbReference type="InterPro" id="IPR036412">
    <property type="entry name" value="HAD-like_sf"/>
</dbReference>
<dbReference type="InterPro" id="IPR006543">
    <property type="entry name" value="Histidinol-phos"/>
</dbReference>
<protein>
    <recommendedName>
        <fullName evidence="6 7">D,D-heptose 1,7-bisphosphate phosphatase</fullName>
        <ecNumber evidence="7">3.1.3.-</ecNumber>
    </recommendedName>
</protein>
<name>A0ABY1ZQ93_9GAMM</name>
<reference evidence="8 9" key="1">
    <citation type="submission" date="2019-02" db="EMBL/GenBank/DDBJ databases">
        <title>Marinobacter halodurans sp. nov., a marine bacterium isolated from sea tidal flat.</title>
        <authorList>
            <person name="Yoo Y."/>
            <person name="Lee D.W."/>
            <person name="Kim B.S."/>
            <person name="Kim J.-J."/>
        </authorList>
    </citation>
    <scope>NUCLEOTIDE SEQUENCE [LARGE SCALE GENOMIC DNA]</scope>
    <source>
        <strain evidence="8 9">YJ-S3-2</strain>
    </source>
</reference>
<keyword evidence="4 7" id="KW-0378">Hydrolase</keyword>
<gene>
    <name evidence="8" type="primary">gmhB</name>
    <name evidence="8" type="ORF">EZI54_09195</name>
</gene>
<accession>A0ABY1ZQ93</accession>
<dbReference type="GO" id="GO:0034200">
    <property type="term" value="F:D-glycero-beta-D-manno-heptose 1,7-bisphosphate 7-phosphatase activity"/>
    <property type="evidence" value="ECO:0007669"/>
    <property type="project" value="UniProtKB-EC"/>
</dbReference>
<keyword evidence="9" id="KW-1185">Reference proteome</keyword>
<comment type="caution">
    <text evidence="8">The sequence shown here is derived from an EMBL/GenBank/DDBJ whole genome shotgun (WGS) entry which is preliminary data.</text>
</comment>
<comment type="similarity">
    <text evidence="7">Belongs to the gmhB family.</text>
</comment>
<evidence type="ECO:0000256" key="7">
    <source>
        <dbReference type="PIRNR" id="PIRNR004682"/>
    </source>
</evidence>
<dbReference type="InterPro" id="IPR023214">
    <property type="entry name" value="HAD_sf"/>
</dbReference>
<dbReference type="SUPFAM" id="SSF56784">
    <property type="entry name" value="HAD-like"/>
    <property type="match status" value="1"/>
</dbReference>
<dbReference type="NCBIfam" id="TIGR01662">
    <property type="entry name" value="HAD-SF-IIIA"/>
    <property type="match status" value="1"/>
</dbReference>
<evidence type="ECO:0000313" key="9">
    <source>
        <dbReference type="Proteomes" id="UP000313645"/>
    </source>
</evidence>
<evidence type="ECO:0000256" key="3">
    <source>
        <dbReference type="ARBA" id="ARBA00022723"/>
    </source>
</evidence>
<evidence type="ECO:0000256" key="2">
    <source>
        <dbReference type="ARBA" id="ARBA00022490"/>
    </source>
</evidence>
<dbReference type="Gene3D" id="3.40.50.1000">
    <property type="entry name" value="HAD superfamily/HAD-like"/>
    <property type="match status" value="1"/>
</dbReference>
<dbReference type="EC" id="3.1.3.-" evidence="7"/>